<gene>
    <name evidence="4" type="ORF">GCM10007932_04590</name>
</gene>
<evidence type="ECO:0000256" key="3">
    <source>
        <dbReference type="SAM" id="Phobius"/>
    </source>
</evidence>
<feature type="region of interest" description="Disordered" evidence="2">
    <location>
        <begin position="254"/>
        <end position="273"/>
    </location>
</feature>
<proteinExistence type="predicted"/>
<accession>A0AAV5NLF8</accession>
<evidence type="ECO:0000313" key="4">
    <source>
        <dbReference type="EMBL" id="GLQ71099.1"/>
    </source>
</evidence>
<feature type="transmembrane region" description="Helical" evidence="3">
    <location>
        <begin position="71"/>
        <end position="90"/>
    </location>
</feature>
<evidence type="ECO:0000313" key="5">
    <source>
        <dbReference type="Proteomes" id="UP001156690"/>
    </source>
</evidence>
<evidence type="ECO:0000256" key="1">
    <source>
        <dbReference type="SAM" id="Coils"/>
    </source>
</evidence>
<keyword evidence="3" id="KW-1133">Transmembrane helix</keyword>
<evidence type="ECO:0000256" key="2">
    <source>
        <dbReference type="SAM" id="MobiDB-lite"/>
    </source>
</evidence>
<comment type="caution">
    <text evidence="4">The sequence shown here is derived from an EMBL/GenBank/DDBJ whole genome shotgun (WGS) entry which is preliminary data.</text>
</comment>
<dbReference type="Proteomes" id="UP001156690">
    <property type="component" value="Unassembled WGS sequence"/>
</dbReference>
<protein>
    <submittedName>
        <fullName evidence="4">Uncharacterized protein</fullName>
    </submittedName>
</protein>
<name>A0AAV5NLF8_9VIBR</name>
<dbReference type="RefSeq" id="WP_126606149.1">
    <property type="nucleotide sequence ID" value="NZ_AP025146.1"/>
</dbReference>
<keyword evidence="5" id="KW-1185">Reference proteome</keyword>
<reference evidence="5" key="1">
    <citation type="journal article" date="2019" name="Int. J. Syst. Evol. Microbiol.">
        <title>The Global Catalogue of Microorganisms (GCM) 10K type strain sequencing project: providing services to taxonomists for standard genome sequencing and annotation.</title>
        <authorList>
            <consortium name="The Broad Institute Genomics Platform"/>
            <consortium name="The Broad Institute Genome Sequencing Center for Infectious Disease"/>
            <person name="Wu L."/>
            <person name="Ma J."/>
        </authorList>
    </citation>
    <scope>NUCLEOTIDE SEQUENCE [LARGE SCALE GENOMIC DNA]</scope>
    <source>
        <strain evidence="5">NBRC 15640</strain>
    </source>
</reference>
<organism evidence="4 5">
    <name type="scientific">Vibrio penaeicida</name>
    <dbReference type="NCBI Taxonomy" id="104609"/>
    <lineage>
        <taxon>Bacteria</taxon>
        <taxon>Pseudomonadati</taxon>
        <taxon>Pseudomonadota</taxon>
        <taxon>Gammaproteobacteria</taxon>
        <taxon>Vibrionales</taxon>
        <taxon>Vibrionaceae</taxon>
        <taxon>Vibrio</taxon>
    </lineage>
</organism>
<keyword evidence="3" id="KW-0812">Transmembrane</keyword>
<keyword evidence="1" id="KW-0175">Coiled coil</keyword>
<keyword evidence="3" id="KW-0472">Membrane</keyword>
<dbReference type="EMBL" id="BSNX01000003">
    <property type="protein sequence ID" value="GLQ71099.1"/>
    <property type="molecule type" value="Genomic_DNA"/>
</dbReference>
<dbReference type="AlphaFoldDB" id="A0AAV5NLF8"/>
<sequence>MSLLQHTQDLRNHEQTLRDLAWKKKVDAEFAAAVQSNQLTYEQSEALQLQMIQQSLASQHASSIDAHREDAMLMFIGFGFVLFIVVAFISQFKARSITEKEHELEDEKSRLKMRQEMEQEKTALHRDIERHKTSVNQDLQREITHMHRNLEQEKTALHKRSCEERFATAIKMERQILELILKGKMTAEEAEAVIAADYQFVSVKDDSEIRNEAAQKVSDALSVTHPDLTEADLAKVKMYKPQPVMERMVSPAMDDINDSDESTSVDESNGLEGLVKKDIHEELASHFANRNSLGATA</sequence>
<feature type="compositionally biased region" description="Acidic residues" evidence="2">
    <location>
        <begin position="255"/>
        <end position="264"/>
    </location>
</feature>
<feature type="coiled-coil region" evidence="1">
    <location>
        <begin position="94"/>
        <end position="156"/>
    </location>
</feature>